<name>A0A1E3AA27_9FIRM</name>
<feature type="domain" description="Histidine kinase" evidence="10">
    <location>
        <begin position="1043"/>
        <end position="1266"/>
    </location>
</feature>
<evidence type="ECO:0000256" key="2">
    <source>
        <dbReference type="ARBA" id="ARBA00012438"/>
    </source>
</evidence>
<dbReference type="Proteomes" id="UP000094067">
    <property type="component" value="Unassembled WGS sequence"/>
</dbReference>
<keyword evidence="4 9" id="KW-0597">Phosphoprotein</keyword>
<dbReference type="InterPro" id="IPR000014">
    <property type="entry name" value="PAS"/>
</dbReference>
<dbReference type="InterPro" id="IPR003594">
    <property type="entry name" value="HATPase_dom"/>
</dbReference>
<comment type="function">
    <text evidence="8">May play the central regulatory role in sporulation. It may be an element of the effector pathway responsible for the activation of sporulation genes in response to nutritional stress. Spo0A may act in concert with spo0H (a sigma factor) to control the expression of some genes that are critical to the sporulation process.</text>
</comment>
<evidence type="ECO:0000256" key="9">
    <source>
        <dbReference type="PROSITE-ProRule" id="PRU00169"/>
    </source>
</evidence>
<dbReference type="InterPro" id="IPR000700">
    <property type="entry name" value="PAS-assoc_C"/>
</dbReference>
<dbReference type="SMART" id="SM00086">
    <property type="entry name" value="PAC"/>
    <property type="match status" value="5"/>
</dbReference>
<evidence type="ECO:0000256" key="8">
    <source>
        <dbReference type="ARBA" id="ARBA00024867"/>
    </source>
</evidence>
<dbReference type="Pfam" id="PF00512">
    <property type="entry name" value="HisKA"/>
    <property type="match status" value="1"/>
</dbReference>
<evidence type="ECO:0000259" key="10">
    <source>
        <dbReference type="PROSITE" id="PS50109"/>
    </source>
</evidence>
<keyword evidence="7" id="KW-0902">Two-component regulatory system</keyword>
<dbReference type="InterPro" id="IPR011006">
    <property type="entry name" value="CheY-like_superfamily"/>
</dbReference>
<dbReference type="SMART" id="SM00091">
    <property type="entry name" value="PAS"/>
    <property type="match status" value="5"/>
</dbReference>
<dbReference type="SMART" id="SM00448">
    <property type="entry name" value="REC"/>
    <property type="match status" value="1"/>
</dbReference>
<dbReference type="SMART" id="SM00387">
    <property type="entry name" value="HATPase_c"/>
    <property type="match status" value="1"/>
</dbReference>
<evidence type="ECO:0000256" key="5">
    <source>
        <dbReference type="ARBA" id="ARBA00022679"/>
    </source>
</evidence>
<gene>
    <name evidence="14" type="primary">rpfC_3</name>
    <name evidence="14" type="ORF">BEI61_01378</name>
</gene>
<dbReference type="PROSITE" id="PS50109">
    <property type="entry name" value="HIS_KIN"/>
    <property type="match status" value="1"/>
</dbReference>
<dbReference type="SUPFAM" id="SSF55785">
    <property type="entry name" value="PYP-like sensor domain (PAS domain)"/>
    <property type="match status" value="4"/>
</dbReference>
<dbReference type="InterPro" id="IPR001789">
    <property type="entry name" value="Sig_transdc_resp-reg_receiver"/>
</dbReference>
<feature type="domain" description="PAC" evidence="13">
    <location>
        <begin position="80"/>
        <end position="132"/>
    </location>
</feature>
<sequence length="1421" mass="161952">MREDFKTTLSSIPCGLCVYRFERGKIFPVYHNSVFYEIMGYSEDHIRLVEKETNFLGVHPDELGELQMHIQEAIRSNGSMQFTYRLWNDTRGEYRWIHLEGSVKENEEDVKQLYGVYSDVTGQIQTEKELSRANEKMQDIINAIPGGVAIYKVSDTFDTVYFSDGVPEMSGYTVEEYRELIKRDAAAMIYREDVEMVTARAREVIRTHEIDSFEFRCRHKDANIVWVRVQVKWIGEEDGYPMLHCVFHNITDLKETQLEMNHLVNSIPGGIASYRVEGQNFIPTYFSDGVTALSGHTREEYEKMTGNNVLDIIYEQDRERVREAAMNALQSGEVLDVSYRMRHKNGQLIWIHLNGRRMGPLAENTGFYAVFTGMSADTRLFQSMVNETADGIYVIDKENYDLLYVNESRNLFAEGKNCVGQKCYSALHGQDSPCNFCTLKDHEPDGEEHEMSADRNGRFYSTRFRETDWNGIPAYVKYVRDITETVTNRKEKERLEQYFQTVLKNLPGGIAVMRYEEPGRLIPEFLSDGFAAMAGMSLEESWELYRNDAMAGVHPADREYVYQQMDSYVAGGEHREIVYRLRRGDGSYIWVKNNITLIKYEDGETRIYSVYQDMTKEREAQDRIRQQYKELLLQHYHTQDPNALVIGHCNITKNQILEIIDHTNSDLLKTFGSAREGFFTGLGSLVVDEEERQEFYGMYLNKPALEAFRNGIPERQYECFVQIPRETKGRYVHIKMNLVEEPDSGDVTGILTVTDITKQTISDRILHRLSSAGYDFVSDIDLTCDSYTVLTWNENAGCIPPRQGYYSQWVERMLEDNVVPKDRERYKEVMDPGTLLERLKKSSPFTFAYSMTDNRGDVRTKNVTLSVVEPRLGRICLARADITDSVREQQGLLRLIAYTFELSGFINIGSGGLTLYSRNTVLENLPPYFSENYGEAIPRFVNRYISEDNREEAACQFDLKTMIRRLEEKPNGYDFLVSYRDKNGERYKQINVMWGDVNHSTICLVRADVTDVLAAERQTKKALENALELAEEANRAKSDFLSAMSHDIRTPMNAIMGMTALAVAHMGEPERVADCLNKISVSSRHLLSLINDILDMSKIESSQIKLNNMKIYLPDLLDQLSAIMSPQARDAGLQLTISTEGITHKYFYGDSLRSNQILLNILSNAVKYTPEGGTVDFTVEEIPAVNGPDRVRYRFTVSDTGVGMSEEFLSRIFEPFTRSSGTMRVEGTGLGLSITKGLVELMGGTISVKSLPHRGSTFCVELEGECADGELENSGERGGAESPDAANRKLFAGRRFLIAEDNAINAEILCELLSIYGAETAVKTDGAQALKEFREAAPGTYDAVLMDIQMPEMNGYEATRRIRRLERPDAWEIPVVAMTANAFAEDVREAMDAGMTAHVAKPIDVEVLRETLKKVLIEKKE</sequence>
<evidence type="ECO:0000256" key="7">
    <source>
        <dbReference type="ARBA" id="ARBA00023012"/>
    </source>
</evidence>
<evidence type="ECO:0000313" key="15">
    <source>
        <dbReference type="Proteomes" id="UP000094067"/>
    </source>
</evidence>
<dbReference type="Gene3D" id="1.10.287.130">
    <property type="match status" value="1"/>
</dbReference>
<feature type="domain" description="PAC" evidence="13">
    <location>
        <begin position="575"/>
        <end position="626"/>
    </location>
</feature>
<feature type="domain" description="Response regulatory" evidence="11">
    <location>
        <begin position="1295"/>
        <end position="1416"/>
    </location>
</feature>
<dbReference type="GO" id="GO:0000155">
    <property type="term" value="F:phosphorelay sensor kinase activity"/>
    <property type="evidence" value="ECO:0007669"/>
    <property type="project" value="InterPro"/>
</dbReference>
<accession>A0A1E3AA27</accession>
<evidence type="ECO:0000256" key="3">
    <source>
        <dbReference type="ARBA" id="ARBA00018672"/>
    </source>
</evidence>
<dbReference type="InterPro" id="IPR036097">
    <property type="entry name" value="HisK_dim/P_sf"/>
</dbReference>
<dbReference type="Gene3D" id="3.40.50.2300">
    <property type="match status" value="1"/>
</dbReference>
<dbReference type="NCBIfam" id="TIGR00229">
    <property type="entry name" value="sensory_box"/>
    <property type="match status" value="4"/>
</dbReference>
<dbReference type="CDD" id="cd17546">
    <property type="entry name" value="REC_hyHK_CKI1_RcsC-like"/>
    <property type="match status" value="1"/>
</dbReference>
<comment type="caution">
    <text evidence="14">The sequence shown here is derived from an EMBL/GenBank/DDBJ whole genome shotgun (WGS) entry which is preliminary data.</text>
</comment>
<feature type="domain" description="PAS" evidence="12">
    <location>
        <begin position="256"/>
        <end position="332"/>
    </location>
</feature>
<dbReference type="PANTHER" id="PTHR43047:SF72">
    <property type="entry name" value="OSMOSENSING HISTIDINE PROTEIN KINASE SLN1"/>
    <property type="match status" value="1"/>
</dbReference>
<dbReference type="CDD" id="cd00082">
    <property type="entry name" value="HisKA"/>
    <property type="match status" value="1"/>
</dbReference>
<dbReference type="CDD" id="cd16922">
    <property type="entry name" value="HATPase_EvgS-ArcB-TorS-like"/>
    <property type="match status" value="1"/>
</dbReference>
<evidence type="ECO:0000256" key="4">
    <source>
        <dbReference type="ARBA" id="ARBA00022553"/>
    </source>
</evidence>
<dbReference type="EC" id="2.7.13.3" evidence="2"/>
<feature type="domain" description="PAC" evidence="13">
    <location>
        <begin position="211"/>
        <end position="262"/>
    </location>
</feature>
<dbReference type="InterPro" id="IPR005467">
    <property type="entry name" value="His_kinase_dom"/>
</dbReference>
<keyword evidence="5 14" id="KW-0808">Transferase</keyword>
<dbReference type="GO" id="GO:0009927">
    <property type="term" value="F:histidine phosphotransfer kinase activity"/>
    <property type="evidence" value="ECO:0007669"/>
    <property type="project" value="TreeGrafter"/>
</dbReference>
<evidence type="ECO:0000256" key="6">
    <source>
        <dbReference type="ARBA" id="ARBA00022777"/>
    </source>
</evidence>
<dbReference type="SUPFAM" id="SSF52172">
    <property type="entry name" value="CheY-like"/>
    <property type="match status" value="1"/>
</dbReference>
<dbReference type="InterPro" id="IPR036890">
    <property type="entry name" value="HATPase_C_sf"/>
</dbReference>
<evidence type="ECO:0000259" key="13">
    <source>
        <dbReference type="PROSITE" id="PS50113"/>
    </source>
</evidence>
<keyword evidence="6" id="KW-0418">Kinase</keyword>
<proteinExistence type="predicted"/>
<reference evidence="14 15" key="1">
    <citation type="submission" date="2016-07" db="EMBL/GenBank/DDBJ databases">
        <title>Characterization of isolates of Eisenbergiella tayi derived from blood cultures, using whole genome sequencing.</title>
        <authorList>
            <person name="Burdz T."/>
            <person name="Wiebe D."/>
            <person name="Huynh C."/>
            <person name="Bernard K."/>
        </authorList>
    </citation>
    <scope>NUCLEOTIDE SEQUENCE [LARGE SCALE GENOMIC DNA]</scope>
    <source>
        <strain evidence="14 15">NML 110608</strain>
    </source>
</reference>
<dbReference type="InterPro" id="IPR004358">
    <property type="entry name" value="Sig_transdc_His_kin-like_C"/>
</dbReference>
<dbReference type="PANTHER" id="PTHR43047">
    <property type="entry name" value="TWO-COMPONENT HISTIDINE PROTEIN KINASE"/>
    <property type="match status" value="1"/>
</dbReference>
<comment type="catalytic activity">
    <reaction evidence="1">
        <text>ATP + protein L-histidine = ADP + protein N-phospho-L-histidine.</text>
        <dbReference type="EC" id="2.7.13.3"/>
    </reaction>
</comment>
<feature type="domain" description="PAS" evidence="12">
    <location>
        <begin position="133"/>
        <end position="208"/>
    </location>
</feature>
<dbReference type="RefSeq" id="WP_069151724.1">
    <property type="nucleotide sequence ID" value="NZ_MCGH01000002.1"/>
</dbReference>
<dbReference type="PROSITE" id="PS50110">
    <property type="entry name" value="RESPONSE_REGULATORY"/>
    <property type="match status" value="1"/>
</dbReference>
<evidence type="ECO:0000259" key="11">
    <source>
        <dbReference type="PROSITE" id="PS50110"/>
    </source>
</evidence>
<dbReference type="PATRIC" id="fig|1432052.4.peg.1548"/>
<dbReference type="Pfam" id="PF02518">
    <property type="entry name" value="HATPase_c"/>
    <property type="match status" value="1"/>
</dbReference>
<dbReference type="Pfam" id="PF08447">
    <property type="entry name" value="PAS_3"/>
    <property type="match status" value="4"/>
</dbReference>
<feature type="modified residue" description="4-aspartylphosphate" evidence="9">
    <location>
        <position position="1347"/>
    </location>
</feature>
<dbReference type="InterPro" id="IPR001610">
    <property type="entry name" value="PAC"/>
</dbReference>
<organism evidence="14 15">
    <name type="scientific">Eisenbergiella tayi</name>
    <dbReference type="NCBI Taxonomy" id="1432052"/>
    <lineage>
        <taxon>Bacteria</taxon>
        <taxon>Bacillati</taxon>
        <taxon>Bacillota</taxon>
        <taxon>Clostridia</taxon>
        <taxon>Lachnospirales</taxon>
        <taxon>Lachnospiraceae</taxon>
        <taxon>Eisenbergiella</taxon>
    </lineage>
</organism>
<dbReference type="InterPro" id="IPR013655">
    <property type="entry name" value="PAS_fold_3"/>
</dbReference>
<dbReference type="PROSITE" id="PS50113">
    <property type="entry name" value="PAC"/>
    <property type="match status" value="3"/>
</dbReference>
<dbReference type="EMBL" id="MCGH01000002">
    <property type="protein sequence ID" value="ODM05489.1"/>
    <property type="molecule type" value="Genomic_DNA"/>
</dbReference>
<dbReference type="SMART" id="SM00388">
    <property type="entry name" value="HisKA"/>
    <property type="match status" value="1"/>
</dbReference>
<dbReference type="Pfam" id="PF00072">
    <property type="entry name" value="Response_reg"/>
    <property type="match status" value="1"/>
</dbReference>
<dbReference type="CDD" id="cd00130">
    <property type="entry name" value="PAS"/>
    <property type="match status" value="3"/>
</dbReference>
<dbReference type="GO" id="GO:0005886">
    <property type="term" value="C:plasma membrane"/>
    <property type="evidence" value="ECO:0007669"/>
    <property type="project" value="TreeGrafter"/>
</dbReference>
<evidence type="ECO:0000313" key="14">
    <source>
        <dbReference type="EMBL" id="ODM05489.1"/>
    </source>
</evidence>
<dbReference type="PRINTS" id="PR00344">
    <property type="entry name" value="BCTRLSENSOR"/>
</dbReference>
<evidence type="ECO:0000259" key="12">
    <source>
        <dbReference type="PROSITE" id="PS50112"/>
    </source>
</evidence>
<dbReference type="SUPFAM" id="SSF47384">
    <property type="entry name" value="Homodimeric domain of signal transducing histidine kinase"/>
    <property type="match status" value="1"/>
</dbReference>
<protein>
    <recommendedName>
        <fullName evidence="3">Stage 0 sporulation protein A homolog</fullName>
        <ecNumber evidence="2">2.7.13.3</ecNumber>
    </recommendedName>
</protein>
<dbReference type="InterPro" id="IPR035965">
    <property type="entry name" value="PAS-like_dom_sf"/>
</dbReference>
<evidence type="ECO:0000256" key="1">
    <source>
        <dbReference type="ARBA" id="ARBA00000085"/>
    </source>
</evidence>
<dbReference type="Gene3D" id="3.30.450.20">
    <property type="entry name" value="PAS domain"/>
    <property type="match status" value="5"/>
</dbReference>
<dbReference type="Gene3D" id="3.30.565.10">
    <property type="entry name" value="Histidine kinase-like ATPase, C-terminal domain"/>
    <property type="match status" value="1"/>
</dbReference>
<dbReference type="PROSITE" id="PS50112">
    <property type="entry name" value="PAS"/>
    <property type="match status" value="2"/>
</dbReference>
<dbReference type="SUPFAM" id="SSF55874">
    <property type="entry name" value="ATPase domain of HSP90 chaperone/DNA topoisomerase II/histidine kinase"/>
    <property type="match status" value="1"/>
</dbReference>
<dbReference type="InterPro" id="IPR003661">
    <property type="entry name" value="HisK_dim/P_dom"/>
</dbReference>